<feature type="region of interest" description="Disordered" evidence="2">
    <location>
        <begin position="1"/>
        <end position="28"/>
    </location>
</feature>
<dbReference type="Proteomes" id="UP000828390">
    <property type="component" value="Unassembled WGS sequence"/>
</dbReference>
<evidence type="ECO:0000256" key="1">
    <source>
        <dbReference type="SAM" id="Coils"/>
    </source>
</evidence>
<sequence length="168" mass="18999">MWLAKKVTPSSVSGGSRQKTASSTMRKRQLAELKLAQTKRRLEMERRRIELELQQKLQQTELQQQIEIQALEDRIARSEICSDSDSQLSGNSGDKGSNMAIPVLQVDAQCSQEKVTDYIRGLRAEADPSDRQADVYRGFRDMTISGHAREFLLTQTGNINIQWQSCGL</sequence>
<name>A0A9D4K834_DREPO</name>
<organism evidence="3 4">
    <name type="scientific">Dreissena polymorpha</name>
    <name type="common">Zebra mussel</name>
    <name type="synonym">Mytilus polymorpha</name>
    <dbReference type="NCBI Taxonomy" id="45954"/>
    <lineage>
        <taxon>Eukaryota</taxon>
        <taxon>Metazoa</taxon>
        <taxon>Spiralia</taxon>
        <taxon>Lophotrochozoa</taxon>
        <taxon>Mollusca</taxon>
        <taxon>Bivalvia</taxon>
        <taxon>Autobranchia</taxon>
        <taxon>Heteroconchia</taxon>
        <taxon>Euheterodonta</taxon>
        <taxon>Imparidentia</taxon>
        <taxon>Neoheterodontei</taxon>
        <taxon>Myida</taxon>
        <taxon>Dreissenoidea</taxon>
        <taxon>Dreissenidae</taxon>
        <taxon>Dreissena</taxon>
    </lineage>
</organism>
<accession>A0A9D4K834</accession>
<dbReference type="AlphaFoldDB" id="A0A9D4K834"/>
<evidence type="ECO:0000256" key="2">
    <source>
        <dbReference type="SAM" id="MobiDB-lite"/>
    </source>
</evidence>
<evidence type="ECO:0000313" key="3">
    <source>
        <dbReference type="EMBL" id="KAH3834685.1"/>
    </source>
</evidence>
<keyword evidence="1" id="KW-0175">Coiled coil</keyword>
<protein>
    <submittedName>
        <fullName evidence="3">Uncharacterized protein</fullName>
    </submittedName>
</protein>
<feature type="coiled-coil region" evidence="1">
    <location>
        <begin position="28"/>
        <end position="74"/>
    </location>
</feature>
<dbReference type="EMBL" id="JAIWYP010000004">
    <property type="protein sequence ID" value="KAH3834685.1"/>
    <property type="molecule type" value="Genomic_DNA"/>
</dbReference>
<keyword evidence="4" id="KW-1185">Reference proteome</keyword>
<comment type="caution">
    <text evidence="3">The sequence shown here is derived from an EMBL/GenBank/DDBJ whole genome shotgun (WGS) entry which is preliminary data.</text>
</comment>
<reference evidence="3" key="1">
    <citation type="journal article" date="2019" name="bioRxiv">
        <title>The Genome of the Zebra Mussel, Dreissena polymorpha: A Resource for Invasive Species Research.</title>
        <authorList>
            <person name="McCartney M.A."/>
            <person name="Auch B."/>
            <person name="Kono T."/>
            <person name="Mallez S."/>
            <person name="Zhang Y."/>
            <person name="Obille A."/>
            <person name="Becker A."/>
            <person name="Abrahante J.E."/>
            <person name="Garbe J."/>
            <person name="Badalamenti J.P."/>
            <person name="Herman A."/>
            <person name="Mangelson H."/>
            <person name="Liachko I."/>
            <person name="Sullivan S."/>
            <person name="Sone E.D."/>
            <person name="Koren S."/>
            <person name="Silverstein K.A.T."/>
            <person name="Beckman K.B."/>
            <person name="Gohl D.M."/>
        </authorList>
    </citation>
    <scope>NUCLEOTIDE SEQUENCE</scope>
    <source>
        <strain evidence="3">Duluth1</strain>
        <tissue evidence="3">Whole animal</tissue>
    </source>
</reference>
<proteinExistence type="predicted"/>
<reference evidence="3" key="2">
    <citation type="submission" date="2020-11" db="EMBL/GenBank/DDBJ databases">
        <authorList>
            <person name="McCartney M.A."/>
            <person name="Auch B."/>
            <person name="Kono T."/>
            <person name="Mallez S."/>
            <person name="Becker A."/>
            <person name="Gohl D.M."/>
            <person name="Silverstein K.A.T."/>
            <person name="Koren S."/>
            <person name="Bechman K.B."/>
            <person name="Herman A."/>
            <person name="Abrahante J.E."/>
            <person name="Garbe J."/>
        </authorList>
    </citation>
    <scope>NUCLEOTIDE SEQUENCE</scope>
    <source>
        <strain evidence="3">Duluth1</strain>
        <tissue evidence="3">Whole animal</tissue>
    </source>
</reference>
<gene>
    <name evidence="3" type="ORF">DPMN_108018</name>
</gene>
<feature type="compositionally biased region" description="Polar residues" evidence="2">
    <location>
        <begin position="8"/>
        <end position="24"/>
    </location>
</feature>
<evidence type="ECO:0000313" key="4">
    <source>
        <dbReference type="Proteomes" id="UP000828390"/>
    </source>
</evidence>